<dbReference type="EMBL" id="FMAE01000017">
    <property type="protein sequence ID" value="SCB51335.1"/>
    <property type="molecule type" value="Genomic_DNA"/>
</dbReference>
<protein>
    <recommendedName>
        <fullName evidence="3">Holliday junction resolvasome RuvABC endonuclease subunit</fullName>
    </recommendedName>
</protein>
<dbReference type="Proteomes" id="UP000183174">
    <property type="component" value="Unassembled WGS sequence"/>
</dbReference>
<gene>
    <name evidence="1" type="ORF">GA0061099_101719</name>
</gene>
<proteinExistence type="predicted"/>
<dbReference type="InterPro" id="IPR036397">
    <property type="entry name" value="RNaseH_sf"/>
</dbReference>
<dbReference type="AlphaFoldDB" id="A0A1C3XGQ0"/>
<sequence length="172" mass="19467">MTNDNRSALVLSIYLNTRGFAFIVFEGRLSPYDWGIREMRGPRKANGCLLRISQIIDRYAPDVLLTQDTSEQGTRRARWISKLNGSIAELAKDRGIPVFAYSRAQVRAAFDEYGGPPTKQTLAELIAKHIPAFEQYVPPPRKPWMSEDRRMGLFDAAALALVFFQSIDTSVR</sequence>
<dbReference type="GO" id="GO:0003676">
    <property type="term" value="F:nucleic acid binding"/>
    <property type="evidence" value="ECO:0007669"/>
    <property type="project" value="InterPro"/>
</dbReference>
<accession>A0A1C3XGQ0</accession>
<dbReference type="Gene3D" id="3.30.420.10">
    <property type="entry name" value="Ribonuclease H-like superfamily/Ribonuclease H"/>
    <property type="match status" value="1"/>
</dbReference>
<evidence type="ECO:0008006" key="3">
    <source>
        <dbReference type="Google" id="ProtNLM"/>
    </source>
</evidence>
<organism evidence="1 2">
    <name type="scientific">Bradyrhizobium yuanmingense</name>
    <dbReference type="NCBI Taxonomy" id="108015"/>
    <lineage>
        <taxon>Bacteria</taxon>
        <taxon>Pseudomonadati</taxon>
        <taxon>Pseudomonadota</taxon>
        <taxon>Alphaproteobacteria</taxon>
        <taxon>Hyphomicrobiales</taxon>
        <taxon>Nitrobacteraceae</taxon>
        <taxon>Bradyrhizobium</taxon>
    </lineage>
</organism>
<evidence type="ECO:0000313" key="2">
    <source>
        <dbReference type="Proteomes" id="UP000183174"/>
    </source>
</evidence>
<dbReference type="RefSeq" id="WP_074448305.1">
    <property type="nucleotide sequence ID" value="NZ_FMAE01000017.1"/>
</dbReference>
<evidence type="ECO:0000313" key="1">
    <source>
        <dbReference type="EMBL" id="SCB51335.1"/>
    </source>
</evidence>
<reference evidence="1 2" key="1">
    <citation type="submission" date="2016-08" db="EMBL/GenBank/DDBJ databases">
        <authorList>
            <person name="Seilhamer J.J."/>
        </authorList>
    </citation>
    <scope>NUCLEOTIDE SEQUENCE [LARGE SCALE GENOMIC DNA]</scope>
    <source>
        <strain evidence="1 2">CCBAU 10071</strain>
    </source>
</reference>
<name>A0A1C3XGQ0_9BRAD</name>